<keyword evidence="3" id="KW-0378">Hydrolase</keyword>
<gene>
    <name evidence="6" type="ORF">E0H26_28010</name>
</gene>
<dbReference type="GO" id="GO:0046872">
    <property type="term" value="F:metal ion binding"/>
    <property type="evidence" value="ECO:0007669"/>
    <property type="project" value="UniProtKB-KW"/>
</dbReference>
<dbReference type="AlphaFoldDB" id="A0A4R0G1E1"/>
<accession>A0A4R0G1E1</accession>
<reference evidence="6 7" key="1">
    <citation type="submission" date="2019-02" db="EMBL/GenBank/DDBJ databases">
        <title>Jishengella sp. nov., isolated from a root of Zingiber montanum.</title>
        <authorList>
            <person name="Kuncharoen N."/>
            <person name="Kudo T."/>
            <person name="Masahiro Y."/>
            <person name="Ohkuma M."/>
            <person name="Tanasupawat S."/>
        </authorList>
    </citation>
    <scope>NUCLEOTIDE SEQUENCE [LARGE SCALE GENOMIC DNA]</scope>
    <source>
        <strain evidence="6 7">PLAI 1-1</strain>
    </source>
</reference>
<sequence>MRTEAERYDRAGQLVVLDTTVFIHHDLKFEELNIASILGTRADPIRILLPMMVIDELDGQKRAGRDEARWRAGHATAVIDRRVTWPAGEGVLRSDGVGTLMTGGDGLGEVTLRVLLDPPGHVRLPIPNDEIIDRALAAQLVAGRPVTLVTYDTGQNMRAQAAGLTVIS</sequence>
<evidence type="ECO:0000256" key="3">
    <source>
        <dbReference type="ARBA" id="ARBA00022801"/>
    </source>
</evidence>
<dbReference type="InterPro" id="IPR002716">
    <property type="entry name" value="PIN_dom"/>
</dbReference>
<dbReference type="OrthoDB" id="5145858at2"/>
<evidence type="ECO:0000259" key="5">
    <source>
        <dbReference type="Pfam" id="PF13638"/>
    </source>
</evidence>
<dbReference type="Proteomes" id="UP000292274">
    <property type="component" value="Unassembled WGS sequence"/>
</dbReference>
<keyword evidence="2" id="KW-0479">Metal-binding</keyword>
<keyword evidence="1" id="KW-0540">Nuclease</keyword>
<evidence type="ECO:0000256" key="4">
    <source>
        <dbReference type="ARBA" id="ARBA00022842"/>
    </source>
</evidence>
<dbReference type="InterPro" id="IPR029060">
    <property type="entry name" value="PIN-like_dom_sf"/>
</dbReference>
<dbReference type="SUPFAM" id="SSF88723">
    <property type="entry name" value="PIN domain-like"/>
    <property type="match status" value="1"/>
</dbReference>
<dbReference type="Pfam" id="PF13638">
    <property type="entry name" value="PIN_4"/>
    <property type="match status" value="1"/>
</dbReference>
<feature type="domain" description="PIN" evidence="5">
    <location>
        <begin position="15"/>
        <end position="166"/>
    </location>
</feature>
<keyword evidence="7" id="KW-1185">Reference proteome</keyword>
<dbReference type="GO" id="GO:0016787">
    <property type="term" value="F:hydrolase activity"/>
    <property type="evidence" value="ECO:0007669"/>
    <property type="project" value="UniProtKB-KW"/>
</dbReference>
<name>A0A4R0G1E1_9ACTN</name>
<dbReference type="EMBL" id="SJJR01000034">
    <property type="protein sequence ID" value="TCB89393.1"/>
    <property type="molecule type" value="Genomic_DNA"/>
</dbReference>
<evidence type="ECO:0000256" key="1">
    <source>
        <dbReference type="ARBA" id="ARBA00022722"/>
    </source>
</evidence>
<proteinExistence type="predicted"/>
<protein>
    <recommendedName>
        <fullName evidence="5">PIN domain-containing protein</fullName>
    </recommendedName>
</protein>
<evidence type="ECO:0000313" key="6">
    <source>
        <dbReference type="EMBL" id="TCB89393.1"/>
    </source>
</evidence>
<evidence type="ECO:0000256" key="2">
    <source>
        <dbReference type="ARBA" id="ARBA00022723"/>
    </source>
</evidence>
<organism evidence="6 7">
    <name type="scientific">Micromonospora zingiberis</name>
    <dbReference type="NCBI Taxonomy" id="2053011"/>
    <lineage>
        <taxon>Bacteria</taxon>
        <taxon>Bacillati</taxon>
        <taxon>Actinomycetota</taxon>
        <taxon>Actinomycetes</taxon>
        <taxon>Micromonosporales</taxon>
        <taxon>Micromonosporaceae</taxon>
        <taxon>Micromonospora</taxon>
    </lineage>
</organism>
<dbReference type="Gene3D" id="3.40.50.1010">
    <property type="entry name" value="5'-nuclease"/>
    <property type="match status" value="1"/>
</dbReference>
<dbReference type="GO" id="GO:0004518">
    <property type="term" value="F:nuclease activity"/>
    <property type="evidence" value="ECO:0007669"/>
    <property type="project" value="UniProtKB-KW"/>
</dbReference>
<keyword evidence="4" id="KW-0460">Magnesium</keyword>
<comment type="caution">
    <text evidence="6">The sequence shown here is derived from an EMBL/GenBank/DDBJ whole genome shotgun (WGS) entry which is preliminary data.</text>
</comment>
<evidence type="ECO:0000313" key="7">
    <source>
        <dbReference type="Proteomes" id="UP000292274"/>
    </source>
</evidence>